<reference evidence="2" key="1">
    <citation type="submission" date="2015-06" db="EMBL/GenBank/DDBJ databases">
        <authorList>
            <person name="Hoefler B.C."/>
            <person name="Straight P.D."/>
        </authorList>
    </citation>
    <scope>NUCLEOTIDE SEQUENCE</scope>
</reference>
<evidence type="ECO:0000256" key="1">
    <source>
        <dbReference type="SAM" id="MobiDB-lite"/>
    </source>
</evidence>
<feature type="compositionally biased region" description="Polar residues" evidence="1">
    <location>
        <begin position="94"/>
        <end position="103"/>
    </location>
</feature>
<dbReference type="OrthoDB" id="7865731at2759"/>
<name>A0A0K8VME3_BACLA</name>
<feature type="region of interest" description="Disordered" evidence="1">
    <location>
        <begin position="262"/>
        <end position="296"/>
    </location>
</feature>
<feature type="region of interest" description="Disordered" evidence="1">
    <location>
        <begin position="78"/>
        <end position="122"/>
    </location>
</feature>
<gene>
    <name evidence="2" type="ORF">c0_g2_i1</name>
</gene>
<sequence>MASELNMNRLNLPNMVDRQLKEVTLPVETYFIANILTGKRKVLEERPVKAEISTSFNSIVASVHNKLRNRKVRRLEKPAIIEEKSTNETPAEASPQNQNTNVKSEMVETKPDSKVNSTKPTIPFKATSIPQIKAARAQKQQQRMRRAIHNYQDYNDPASHRRLLEVQKQKRILEEMLLENQRMDRDRQAMALEIQALREYMNDLGHKLDSYSKRLSTKPIMRCEPLLKSKLNLKPQPWNSVTSRKILSPIRKAHVPQSILKTTNSTPKSANQTINTASSPVRHNRSPTHNSPSPVRNTKRYIIQKPMIMRHIPIHTQV</sequence>
<proteinExistence type="predicted"/>
<dbReference type="AlphaFoldDB" id="A0A0K8VME3"/>
<accession>A0A0K8VME3</accession>
<protein>
    <submittedName>
        <fullName evidence="2">Uncharacterized protein</fullName>
    </submittedName>
</protein>
<dbReference type="EMBL" id="GDHF01012257">
    <property type="protein sequence ID" value="JAI40057.1"/>
    <property type="molecule type" value="Transcribed_RNA"/>
</dbReference>
<evidence type="ECO:0000313" key="2">
    <source>
        <dbReference type="EMBL" id="JAI40057.1"/>
    </source>
</evidence>
<organism evidence="2">
    <name type="scientific">Bactrocera latifrons</name>
    <name type="common">Malaysian fruit fly</name>
    <name type="synonym">Chaetodacus latifrons</name>
    <dbReference type="NCBI Taxonomy" id="174628"/>
    <lineage>
        <taxon>Eukaryota</taxon>
        <taxon>Metazoa</taxon>
        <taxon>Ecdysozoa</taxon>
        <taxon>Arthropoda</taxon>
        <taxon>Hexapoda</taxon>
        <taxon>Insecta</taxon>
        <taxon>Pterygota</taxon>
        <taxon>Neoptera</taxon>
        <taxon>Endopterygota</taxon>
        <taxon>Diptera</taxon>
        <taxon>Brachycera</taxon>
        <taxon>Muscomorpha</taxon>
        <taxon>Tephritoidea</taxon>
        <taxon>Tephritidae</taxon>
        <taxon>Bactrocera</taxon>
        <taxon>Bactrocera</taxon>
    </lineage>
</organism>